<dbReference type="PROSITE" id="PS00678">
    <property type="entry name" value="WD_REPEATS_1"/>
    <property type="match status" value="6"/>
</dbReference>
<comment type="caution">
    <text evidence="8">The sequence shown here is derived from an EMBL/GenBank/DDBJ whole genome shotgun (WGS) entry which is preliminary data.</text>
</comment>
<keyword evidence="5" id="KW-0812">Transmembrane</keyword>
<dbReference type="PROSITE" id="PS50294">
    <property type="entry name" value="WD_REPEATS_REGION"/>
    <property type="match status" value="14"/>
</dbReference>
<feature type="repeat" description="WD" evidence="3">
    <location>
        <begin position="1092"/>
        <end position="1133"/>
    </location>
</feature>
<feature type="repeat" description="WD" evidence="3">
    <location>
        <begin position="717"/>
        <end position="758"/>
    </location>
</feature>
<dbReference type="InterPro" id="IPR011047">
    <property type="entry name" value="Quinoprotein_ADH-like_sf"/>
</dbReference>
<feature type="region of interest" description="Disordered" evidence="4">
    <location>
        <begin position="1"/>
        <end position="22"/>
    </location>
</feature>
<dbReference type="SUPFAM" id="SSF50978">
    <property type="entry name" value="WD40 repeat-like"/>
    <property type="match status" value="1"/>
</dbReference>
<keyword evidence="1 3" id="KW-0853">WD repeat</keyword>
<feature type="domain" description="Novel STAND NTPase 1" evidence="6">
    <location>
        <begin position="150"/>
        <end position="533"/>
    </location>
</feature>
<dbReference type="SMART" id="SM00320">
    <property type="entry name" value="WD40"/>
    <property type="match status" value="14"/>
</dbReference>
<dbReference type="Gene3D" id="2.130.10.10">
    <property type="entry name" value="YVTN repeat-like/Quinoprotein amine dehydrogenase"/>
    <property type="match status" value="5"/>
</dbReference>
<dbReference type="Pfam" id="PF20703">
    <property type="entry name" value="nSTAND1"/>
    <property type="match status" value="1"/>
</dbReference>
<evidence type="ECO:0000256" key="2">
    <source>
        <dbReference type="ARBA" id="ARBA00022737"/>
    </source>
</evidence>
<evidence type="ECO:0000256" key="3">
    <source>
        <dbReference type="PROSITE-ProRule" id="PRU00221"/>
    </source>
</evidence>
<evidence type="ECO:0000256" key="1">
    <source>
        <dbReference type="ARBA" id="ARBA00022574"/>
    </source>
</evidence>
<dbReference type="EMBL" id="VCKW01000042">
    <property type="protein sequence ID" value="TMR03130.1"/>
    <property type="molecule type" value="Genomic_DNA"/>
</dbReference>
<dbReference type="Proteomes" id="UP000309174">
    <property type="component" value="Unassembled WGS sequence"/>
</dbReference>
<dbReference type="CDD" id="cd00200">
    <property type="entry name" value="WD40"/>
    <property type="match status" value="2"/>
</dbReference>
<dbReference type="Pfam" id="PF23389">
    <property type="entry name" value="Beta-prop_WDR19_1st"/>
    <property type="match status" value="1"/>
</dbReference>
<feature type="transmembrane region" description="Helical" evidence="5">
    <location>
        <begin position="112"/>
        <end position="130"/>
    </location>
</feature>
<feature type="repeat" description="WD" evidence="3">
    <location>
        <begin position="759"/>
        <end position="800"/>
    </location>
</feature>
<reference evidence="8 9" key="1">
    <citation type="submission" date="2019-05" db="EMBL/GenBank/DDBJ databases">
        <title>Draft genome sequence of Actinomadura sp. 14C53.</title>
        <authorList>
            <person name="Saricaoglu S."/>
            <person name="Isik K."/>
        </authorList>
    </citation>
    <scope>NUCLEOTIDE SEQUENCE [LARGE SCALE GENOMIC DNA]</scope>
    <source>
        <strain evidence="8 9">14C53</strain>
    </source>
</reference>
<accession>A0A5C4JEG8</accession>
<dbReference type="InterPro" id="IPR020472">
    <property type="entry name" value="WD40_PAC1"/>
</dbReference>
<dbReference type="InterPro" id="IPR049052">
    <property type="entry name" value="nSTAND1"/>
</dbReference>
<keyword evidence="5" id="KW-1133">Transmembrane helix</keyword>
<dbReference type="PROSITE" id="PS50082">
    <property type="entry name" value="WD_REPEATS_2"/>
    <property type="match status" value="14"/>
</dbReference>
<dbReference type="InterPro" id="IPR001680">
    <property type="entry name" value="WD40_rpt"/>
</dbReference>
<feature type="repeat" description="WD" evidence="3">
    <location>
        <begin position="633"/>
        <end position="674"/>
    </location>
</feature>
<evidence type="ECO:0000259" key="6">
    <source>
        <dbReference type="Pfam" id="PF20703"/>
    </source>
</evidence>
<organism evidence="8 9">
    <name type="scientific">Actinomadura soli</name>
    <dbReference type="NCBI Taxonomy" id="2508997"/>
    <lineage>
        <taxon>Bacteria</taxon>
        <taxon>Bacillati</taxon>
        <taxon>Actinomycetota</taxon>
        <taxon>Actinomycetes</taxon>
        <taxon>Streptosporangiales</taxon>
        <taxon>Thermomonosporaceae</taxon>
        <taxon>Actinomadura</taxon>
    </lineage>
</organism>
<feature type="domain" description="WDR19 first beta-propeller" evidence="7">
    <location>
        <begin position="1060"/>
        <end position="1212"/>
    </location>
</feature>
<gene>
    <name evidence="8" type="ORF">ETD83_11115</name>
</gene>
<dbReference type="PRINTS" id="PR00320">
    <property type="entry name" value="GPROTEINBRPT"/>
</dbReference>
<keyword evidence="9" id="KW-1185">Reference proteome</keyword>
<dbReference type="InterPro" id="IPR019775">
    <property type="entry name" value="WD40_repeat_CS"/>
</dbReference>
<protein>
    <submittedName>
        <fullName evidence="8">Uncharacterized protein</fullName>
    </submittedName>
</protein>
<feature type="transmembrane region" description="Helical" evidence="5">
    <location>
        <begin position="81"/>
        <end position="100"/>
    </location>
</feature>
<dbReference type="SUPFAM" id="SSF52540">
    <property type="entry name" value="P-loop containing nucleoside triphosphate hydrolases"/>
    <property type="match status" value="1"/>
</dbReference>
<evidence type="ECO:0000313" key="8">
    <source>
        <dbReference type="EMBL" id="TMR03130.1"/>
    </source>
</evidence>
<evidence type="ECO:0000313" key="9">
    <source>
        <dbReference type="Proteomes" id="UP000309174"/>
    </source>
</evidence>
<dbReference type="Pfam" id="PF00400">
    <property type="entry name" value="WD40"/>
    <property type="match status" value="10"/>
</dbReference>
<feature type="repeat" description="WD" evidence="3">
    <location>
        <begin position="966"/>
        <end position="1007"/>
    </location>
</feature>
<name>A0A5C4JEG8_9ACTN</name>
<feature type="repeat" description="WD" evidence="3">
    <location>
        <begin position="675"/>
        <end position="716"/>
    </location>
</feature>
<dbReference type="InterPro" id="IPR015943">
    <property type="entry name" value="WD40/YVTN_repeat-like_dom_sf"/>
</dbReference>
<dbReference type="PANTHER" id="PTHR19848">
    <property type="entry name" value="WD40 REPEAT PROTEIN"/>
    <property type="match status" value="1"/>
</dbReference>
<dbReference type="InterPro" id="IPR027417">
    <property type="entry name" value="P-loop_NTPase"/>
</dbReference>
<proteinExistence type="predicted"/>
<sequence>MSSKRRRRSSGGWESSKGDGNAPPLGARPWAYWIDRTQATCPDAAQHFAPALINSRSGADVACAGFAFCVRRMCMRRRQGPVFPGYLMILLVALLGLALQVSPQTTHVVQKWALPVIVLCMLLIPLVLAWEKGQERRNLARPVWKGDRSPYPGLDAFTEDDDAVFFGRDGEIQELVERLRGERRTIAVTGPSGVGKSSLLHAGLLPRMAQQRRWVVVPSMTPEDDPFESLSYGLADALAADAADIAAELRRDGRDALVRRLDALRGGRRNRAVLIVVDQAEELLTLSGGDDRDAFLGLLKDALDGDPKLWVVFVFRAEFLTAFLSGEHAELFRHPFTVTALDRAALRTVIREPAERVGITFEPPELVAQMADDTGDGTALPLLAYLLHELYLHVGRNSTITIEDYRRTGGVDGALTRRADRLMAELEALDPAPPVLQTLLKFVKFTDGRPTRRRVPAGELDGPGRLVVDAFVRERLCTSGRDGDDAVFEVSHEALFSVWAPLRQTIALHAEVLRRIADLEQWAAEWDRYGRQEAYLLRGDRLTGARKWIAEADGLAAIEPLVAEFVEISHRSDGVAMQRLADSIARQALTAFQTDPEHSLLLALAAHEECAPTPLARRALSAGFAVSRMRGVLRGHDDGVWSAAWSPDGSLLATASSDRTVRIWDAASGAEVAVLRGHESTVASAVWSPDGRRLASASYDGTARIWDVEARTRVAVLRGHGDMVWSVAWSPDGSRVASASRDGDIRIWDAADGTAVSTLSGHEGWVRDVAWSPEGDRLASASDDRTIRVWGVATGVEQAVWRGHENTVRMVAWAPDGNRVASCSYDRTARVWDAATGASDMVLRGHADLVWSVAWSPDGGHLVTASHDRTIRLWSAGDGAELAVFRGHAENVRTAAFAPEGTRLASASDDRTVRLWDTERAAEITVLRGHTAAVAAVGWSAGGRLASASYDGTARIWARGRSLLVLRGHTDEVWDVAWSPDGERVATASRDRTARIWRAADGAEESVLDEHGDWVRAVAWSPGGDRLATASDDRTVRIHEWRGGAGPLVLRGHEDTVRAVAWSPDGERVASASHDGTVRIWESRTGLQVMLLTVPQSAVRAMAWSPDGGHIAALSRDRDVQVWDVARGVEAAVLTGHEGWVWSMAWSPDGRILATASTDRTVRLWDPPAGRELCVAAVHADEVWDVAWSPDGTRVATASTDRTVRVWEAVTDGEALVARARSRVFRRLTQDERHTLMIPAQRTAPEGERSPA</sequence>
<feature type="repeat" description="WD" evidence="3">
    <location>
        <begin position="1134"/>
        <end position="1166"/>
    </location>
</feature>
<keyword evidence="5" id="KW-0472">Membrane</keyword>
<evidence type="ECO:0000259" key="7">
    <source>
        <dbReference type="Pfam" id="PF23389"/>
    </source>
</evidence>
<feature type="repeat" description="WD" evidence="3">
    <location>
        <begin position="1050"/>
        <end position="1091"/>
    </location>
</feature>
<dbReference type="Gene3D" id="3.40.50.300">
    <property type="entry name" value="P-loop containing nucleotide triphosphate hydrolases"/>
    <property type="match status" value="1"/>
</dbReference>
<feature type="repeat" description="WD" evidence="3">
    <location>
        <begin position="1176"/>
        <end position="1208"/>
    </location>
</feature>
<evidence type="ECO:0000256" key="5">
    <source>
        <dbReference type="SAM" id="Phobius"/>
    </source>
</evidence>
<dbReference type="OrthoDB" id="414967at2"/>
<dbReference type="SUPFAM" id="SSF50998">
    <property type="entry name" value="Quinoprotein alcohol dehydrogenase-like"/>
    <property type="match status" value="1"/>
</dbReference>
<keyword evidence="2" id="KW-0677">Repeat</keyword>
<dbReference type="InterPro" id="IPR036322">
    <property type="entry name" value="WD40_repeat_dom_sf"/>
</dbReference>
<evidence type="ECO:0000256" key="4">
    <source>
        <dbReference type="SAM" id="MobiDB-lite"/>
    </source>
</evidence>
<feature type="repeat" description="WD" evidence="3">
    <location>
        <begin position="1008"/>
        <end position="1038"/>
    </location>
</feature>
<dbReference type="PANTHER" id="PTHR19848:SF8">
    <property type="entry name" value="F-BOX AND WD REPEAT DOMAIN CONTAINING 7"/>
    <property type="match status" value="1"/>
</dbReference>
<feature type="repeat" description="WD" evidence="3">
    <location>
        <begin position="801"/>
        <end position="842"/>
    </location>
</feature>
<feature type="repeat" description="WD" evidence="3">
    <location>
        <begin position="843"/>
        <end position="884"/>
    </location>
</feature>
<feature type="repeat" description="WD" evidence="3">
    <location>
        <begin position="927"/>
        <end position="957"/>
    </location>
</feature>
<dbReference type="InterPro" id="IPR057855">
    <property type="entry name" value="Beta-prop_WDR19_1st"/>
</dbReference>
<feature type="repeat" description="WD" evidence="3">
    <location>
        <begin position="885"/>
        <end position="926"/>
    </location>
</feature>
<dbReference type="AlphaFoldDB" id="A0A5C4JEG8"/>